<evidence type="ECO:0000313" key="3">
    <source>
        <dbReference type="EMBL" id="PNH00015.1"/>
    </source>
</evidence>
<proteinExistence type="predicted"/>
<evidence type="ECO:0000256" key="1">
    <source>
        <dbReference type="SAM" id="MobiDB-lite"/>
    </source>
</evidence>
<protein>
    <recommendedName>
        <fullName evidence="2">HAMP domain-containing protein</fullName>
    </recommendedName>
</protein>
<comment type="caution">
    <text evidence="3">The sequence shown here is derived from an EMBL/GenBank/DDBJ whole genome shotgun (WGS) entry which is preliminary data.</text>
</comment>
<feature type="region of interest" description="Disordered" evidence="1">
    <location>
        <begin position="94"/>
        <end position="122"/>
    </location>
</feature>
<dbReference type="OrthoDB" id="560069at2759"/>
<dbReference type="GO" id="GO:0007165">
    <property type="term" value="P:signal transduction"/>
    <property type="evidence" value="ECO:0007669"/>
    <property type="project" value="InterPro"/>
</dbReference>
<evidence type="ECO:0000259" key="2">
    <source>
        <dbReference type="PROSITE" id="PS50885"/>
    </source>
</evidence>
<dbReference type="GO" id="GO:0016020">
    <property type="term" value="C:membrane"/>
    <property type="evidence" value="ECO:0007669"/>
    <property type="project" value="InterPro"/>
</dbReference>
<dbReference type="PROSITE" id="PS50885">
    <property type="entry name" value="HAMP"/>
    <property type="match status" value="1"/>
</dbReference>
<evidence type="ECO:0000313" key="4">
    <source>
        <dbReference type="Proteomes" id="UP000236333"/>
    </source>
</evidence>
<accession>A0A2J7ZIC3</accession>
<feature type="compositionally biased region" description="Low complexity" evidence="1">
    <location>
        <begin position="94"/>
        <end position="107"/>
    </location>
</feature>
<reference evidence="3 4" key="1">
    <citation type="journal article" date="2017" name="Mol. Biol. Evol.">
        <title>The 4-celled Tetrabaena socialis nuclear genome reveals the essential components for genetic control of cell number at the origin of multicellularity in the volvocine lineage.</title>
        <authorList>
            <person name="Featherston J."/>
            <person name="Arakaki Y."/>
            <person name="Hanschen E.R."/>
            <person name="Ferris P.J."/>
            <person name="Michod R.E."/>
            <person name="Olson B.J.S.C."/>
            <person name="Nozaki H."/>
            <person name="Durand P.M."/>
        </authorList>
    </citation>
    <scope>NUCLEOTIDE SEQUENCE [LARGE SCALE GENOMIC DNA]</scope>
    <source>
        <strain evidence="3 4">NIES-571</strain>
    </source>
</reference>
<organism evidence="3 4">
    <name type="scientific">Tetrabaena socialis</name>
    <dbReference type="NCBI Taxonomy" id="47790"/>
    <lineage>
        <taxon>Eukaryota</taxon>
        <taxon>Viridiplantae</taxon>
        <taxon>Chlorophyta</taxon>
        <taxon>core chlorophytes</taxon>
        <taxon>Chlorophyceae</taxon>
        <taxon>CS clade</taxon>
        <taxon>Chlamydomonadales</taxon>
        <taxon>Tetrabaenaceae</taxon>
        <taxon>Tetrabaena</taxon>
    </lineage>
</organism>
<dbReference type="EMBL" id="PGGS01001806">
    <property type="protein sequence ID" value="PNH00015.1"/>
    <property type="molecule type" value="Genomic_DNA"/>
</dbReference>
<dbReference type="Proteomes" id="UP000236333">
    <property type="component" value="Unassembled WGS sequence"/>
</dbReference>
<keyword evidence="4" id="KW-1185">Reference proteome</keyword>
<sequence length="173" mass="19123">MAQPVSAFAAADQVLDGVANSLQQLQQQTQLIQQTQQQMQQQMQQATQQMQQATQQMQQVNQQQTQQIQQGQQQQTQQMQQALQQMQQALQQMQQMQQQQPAPQSQLEGVPRTAGPNNGLVPVGAPQTAIELSQLSTVAAGALLRAYGLARNGNVDVRRKRLATHLGVRFAEA</sequence>
<name>A0A2J7ZIC3_9CHLO</name>
<feature type="domain" description="HAMP" evidence="2">
    <location>
        <begin position="44"/>
        <end position="95"/>
    </location>
</feature>
<gene>
    <name evidence="3" type="ORF">TSOC_014185</name>
</gene>
<dbReference type="InterPro" id="IPR003660">
    <property type="entry name" value="HAMP_dom"/>
</dbReference>
<dbReference type="AlphaFoldDB" id="A0A2J7ZIC3"/>